<evidence type="ECO:0000313" key="13">
    <source>
        <dbReference type="Proteomes" id="UP001370490"/>
    </source>
</evidence>
<keyword evidence="1 9" id="KW-0479">Metal-binding</keyword>
<feature type="region of interest" description="Disordered" evidence="10">
    <location>
        <begin position="151"/>
        <end position="172"/>
    </location>
</feature>
<evidence type="ECO:0000256" key="3">
    <source>
        <dbReference type="ARBA" id="ARBA00022833"/>
    </source>
</evidence>
<evidence type="ECO:0000256" key="6">
    <source>
        <dbReference type="ARBA" id="ARBA00023163"/>
    </source>
</evidence>
<dbReference type="EMBL" id="JBAMMX010000007">
    <property type="protein sequence ID" value="KAK6936653.1"/>
    <property type="molecule type" value="Genomic_DNA"/>
</dbReference>
<dbReference type="GO" id="GO:0005634">
    <property type="term" value="C:nucleus"/>
    <property type="evidence" value="ECO:0007669"/>
    <property type="project" value="UniProtKB-SubCell"/>
</dbReference>
<comment type="caution">
    <text evidence="12">The sequence shown here is derived from an EMBL/GenBank/DDBJ whole genome shotgun (WGS) entry which is preliminary data.</text>
</comment>
<comment type="subcellular location">
    <subcellularLocation>
        <location evidence="8 9">Nucleus</location>
    </subcellularLocation>
</comment>
<dbReference type="PROSITE" id="PS50884">
    <property type="entry name" value="ZF_DOF_2"/>
    <property type="match status" value="1"/>
</dbReference>
<evidence type="ECO:0000256" key="10">
    <source>
        <dbReference type="SAM" id="MobiDB-lite"/>
    </source>
</evidence>
<evidence type="ECO:0000259" key="11">
    <source>
        <dbReference type="PROSITE" id="PS50884"/>
    </source>
</evidence>
<keyword evidence="5 8" id="KW-0238">DNA-binding</keyword>
<dbReference type="PROSITE" id="PS01361">
    <property type="entry name" value="ZF_DOF_1"/>
    <property type="match status" value="1"/>
</dbReference>
<evidence type="ECO:0000256" key="8">
    <source>
        <dbReference type="PROSITE-ProRule" id="PRU00071"/>
    </source>
</evidence>
<accession>A0AAN8VK92</accession>
<feature type="compositionally biased region" description="Low complexity" evidence="10">
    <location>
        <begin position="160"/>
        <end position="172"/>
    </location>
</feature>
<keyword evidence="2 8" id="KW-0863">Zinc-finger</keyword>
<dbReference type="Proteomes" id="UP001370490">
    <property type="component" value="Unassembled WGS sequence"/>
</dbReference>
<evidence type="ECO:0000256" key="1">
    <source>
        <dbReference type="ARBA" id="ARBA00022723"/>
    </source>
</evidence>
<feature type="compositionally biased region" description="Polar residues" evidence="10">
    <location>
        <begin position="114"/>
        <end position="123"/>
    </location>
</feature>
<keyword evidence="13" id="KW-1185">Reference proteome</keyword>
<feature type="domain" description="Dof-type" evidence="11">
    <location>
        <begin position="37"/>
        <end position="91"/>
    </location>
</feature>
<dbReference type="GO" id="GO:0008270">
    <property type="term" value="F:zinc ion binding"/>
    <property type="evidence" value="ECO:0007669"/>
    <property type="project" value="UniProtKB-KW"/>
</dbReference>
<feature type="region of interest" description="Disordered" evidence="10">
    <location>
        <begin position="78"/>
        <end position="134"/>
    </location>
</feature>
<feature type="non-terminal residue" evidence="12">
    <location>
        <position position="298"/>
    </location>
</feature>
<protein>
    <recommendedName>
        <fullName evidence="9">Dof zinc finger protein</fullName>
    </recommendedName>
</protein>
<dbReference type="PANTHER" id="PTHR31992">
    <property type="entry name" value="DOF ZINC FINGER PROTEIN DOF1.4-RELATED"/>
    <property type="match status" value="1"/>
</dbReference>
<dbReference type="Pfam" id="PF02701">
    <property type="entry name" value="Zn_ribbon_Dof"/>
    <property type="match status" value="1"/>
</dbReference>
<evidence type="ECO:0000313" key="12">
    <source>
        <dbReference type="EMBL" id="KAK6936653.1"/>
    </source>
</evidence>
<evidence type="ECO:0000256" key="2">
    <source>
        <dbReference type="ARBA" id="ARBA00022771"/>
    </source>
</evidence>
<keyword evidence="3 9" id="KW-0862">Zinc</keyword>
<dbReference type="GO" id="GO:0003700">
    <property type="term" value="F:DNA-binding transcription factor activity"/>
    <property type="evidence" value="ECO:0007669"/>
    <property type="project" value="UniProtKB-UniRule"/>
</dbReference>
<comment type="function">
    <text evidence="9">Transcription factor that binds specifically to a 5'-AA[AG]G-3' consensus core sequence.</text>
</comment>
<dbReference type="InterPro" id="IPR003851">
    <property type="entry name" value="Znf_Dof"/>
</dbReference>
<organism evidence="12 13">
    <name type="scientific">Dillenia turbinata</name>
    <dbReference type="NCBI Taxonomy" id="194707"/>
    <lineage>
        <taxon>Eukaryota</taxon>
        <taxon>Viridiplantae</taxon>
        <taxon>Streptophyta</taxon>
        <taxon>Embryophyta</taxon>
        <taxon>Tracheophyta</taxon>
        <taxon>Spermatophyta</taxon>
        <taxon>Magnoliopsida</taxon>
        <taxon>eudicotyledons</taxon>
        <taxon>Gunneridae</taxon>
        <taxon>Pentapetalae</taxon>
        <taxon>Dilleniales</taxon>
        <taxon>Dilleniaceae</taxon>
        <taxon>Dillenia</taxon>
    </lineage>
</organism>
<dbReference type="InterPro" id="IPR045174">
    <property type="entry name" value="Dof"/>
</dbReference>
<keyword evidence="7 8" id="KW-0539">Nucleus</keyword>
<keyword evidence="6 9" id="KW-0804">Transcription</keyword>
<feature type="region of interest" description="Disordered" evidence="10">
    <location>
        <begin position="265"/>
        <end position="298"/>
    </location>
</feature>
<reference evidence="12 13" key="1">
    <citation type="submission" date="2023-12" db="EMBL/GenBank/DDBJ databases">
        <title>A high-quality genome assembly for Dillenia turbinata (Dilleniales).</title>
        <authorList>
            <person name="Chanderbali A."/>
        </authorList>
    </citation>
    <scope>NUCLEOTIDE SEQUENCE [LARGE SCALE GENOMIC DNA]</scope>
    <source>
        <strain evidence="12">LSX21</strain>
        <tissue evidence="12">Leaf</tissue>
    </source>
</reference>
<evidence type="ECO:0000256" key="4">
    <source>
        <dbReference type="ARBA" id="ARBA00023015"/>
    </source>
</evidence>
<feature type="compositionally biased region" description="Low complexity" evidence="10">
    <location>
        <begin position="92"/>
        <end position="101"/>
    </location>
</feature>
<evidence type="ECO:0000256" key="9">
    <source>
        <dbReference type="RuleBase" id="RU369094"/>
    </source>
</evidence>
<name>A0AAN8VK92_9MAGN</name>
<dbReference type="PANTHER" id="PTHR31992:SF316">
    <property type="entry name" value="DOF ZINC FINGER PROTEIN DOF1.2"/>
    <property type="match status" value="1"/>
</dbReference>
<proteinExistence type="predicted"/>
<evidence type="ECO:0000256" key="7">
    <source>
        <dbReference type="ARBA" id="ARBA00023242"/>
    </source>
</evidence>
<feature type="compositionally biased region" description="Basic and acidic residues" evidence="10">
    <location>
        <begin position="102"/>
        <end position="111"/>
    </location>
</feature>
<gene>
    <name evidence="12" type="ORF">RJ641_033683</name>
</gene>
<dbReference type="GO" id="GO:0003677">
    <property type="term" value="F:DNA binding"/>
    <property type="evidence" value="ECO:0007669"/>
    <property type="project" value="UniProtKB-UniRule"/>
</dbReference>
<sequence>MDTAQWPEGIGVVKPMEGSTKSMLEQKAIRPHKDQALNCPRCNSANTKFCYYNNYSLTQPRYFCKTCRRYWTEGGSLRNVPVGGGSRKNKRSSSSSPLISSKKSDSSHDHLMMSNPNKTTLNHEGQDLNLAFPPPSHEDYNNISKFVQLVPFNDPKNQPSTRNPSSCSSSATTTSQFSAIELLKSGMTSRGLMASFMPLSGDSSIYSSSSSTGSQLHEFKPSLNFSLEGLENGYGNLQLGVQDHSGARLLFPFEDLKQVSASIGGGEFDEQNRSSSAGQGGGEESNGYWTGVLGGGTS</sequence>
<dbReference type="AlphaFoldDB" id="A0AAN8VK92"/>
<keyword evidence="4 9" id="KW-0805">Transcription regulation</keyword>
<evidence type="ECO:0000256" key="5">
    <source>
        <dbReference type="ARBA" id="ARBA00023125"/>
    </source>
</evidence>